<sequence>KNKIVNTSQFTNVFNNFFTIKIEKAFYIIFVKSQREVYKIFIKCK</sequence>
<dbReference type="Proteomes" id="UP000789901">
    <property type="component" value="Unassembled WGS sequence"/>
</dbReference>
<feature type="non-terminal residue" evidence="1">
    <location>
        <position position="45"/>
    </location>
</feature>
<feature type="non-terminal residue" evidence="1">
    <location>
        <position position="1"/>
    </location>
</feature>
<protein>
    <submittedName>
        <fullName evidence="1">11938_t:CDS:1</fullName>
    </submittedName>
</protein>
<evidence type="ECO:0000313" key="2">
    <source>
        <dbReference type="Proteomes" id="UP000789901"/>
    </source>
</evidence>
<organism evidence="1 2">
    <name type="scientific">Gigaspora margarita</name>
    <dbReference type="NCBI Taxonomy" id="4874"/>
    <lineage>
        <taxon>Eukaryota</taxon>
        <taxon>Fungi</taxon>
        <taxon>Fungi incertae sedis</taxon>
        <taxon>Mucoromycota</taxon>
        <taxon>Glomeromycotina</taxon>
        <taxon>Glomeromycetes</taxon>
        <taxon>Diversisporales</taxon>
        <taxon>Gigasporaceae</taxon>
        <taxon>Gigaspora</taxon>
    </lineage>
</organism>
<dbReference type="EMBL" id="CAJVQB010071778">
    <property type="protein sequence ID" value="CAG8843253.1"/>
    <property type="molecule type" value="Genomic_DNA"/>
</dbReference>
<name>A0ABN7WXR5_GIGMA</name>
<evidence type="ECO:0000313" key="1">
    <source>
        <dbReference type="EMBL" id="CAG8843253.1"/>
    </source>
</evidence>
<proteinExistence type="predicted"/>
<accession>A0ABN7WXR5</accession>
<gene>
    <name evidence="1" type="ORF">GMARGA_LOCUS36442</name>
</gene>
<keyword evidence="2" id="KW-1185">Reference proteome</keyword>
<reference evidence="1 2" key="1">
    <citation type="submission" date="2021-06" db="EMBL/GenBank/DDBJ databases">
        <authorList>
            <person name="Kallberg Y."/>
            <person name="Tangrot J."/>
            <person name="Rosling A."/>
        </authorList>
    </citation>
    <scope>NUCLEOTIDE SEQUENCE [LARGE SCALE GENOMIC DNA]</scope>
    <source>
        <strain evidence="1 2">120-4 pot B 10/14</strain>
    </source>
</reference>
<comment type="caution">
    <text evidence="1">The sequence shown here is derived from an EMBL/GenBank/DDBJ whole genome shotgun (WGS) entry which is preliminary data.</text>
</comment>